<dbReference type="GO" id="GO:0003677">
    <property type="term" value="F:DNA binding"/>
    <property type="evidence" value="ECO:0007669"/>
    <property type="project" value="UniProtKB-KW"/>
</dbReference>
<dbReference type="InterPro" id="IPR047106">
    <property type="entry name" value="NFIL3-like_bZIP"/>
</dbReference>
<dbReference type="InterPro" id="IPR004827">
    <property type="entry name" value="bZIP"/>
</dbReference>
<feature type="compositionally biased region" description="Low complexity" evidence="6">
    <location>
        <begin position="392"/>
        <end position="403"/>
    </location>
</feature>
<feature type="compositionally biased region" description="Low complexity" evidence="6">
    <location>
        <begin position="284"/>
        <end position="295"/>
    </location>
</feature>
<dbReference type="Proteomes" id="UP001497623">
    <property type="component" value="Unassembled WGS sequence"/>
</dbReference>
<dbReference type="PROSITE" id="PS00036">
    <property type="entry name" value="BZIP_BASIC"/>
    <property type="match status" value="1"/>
</dbReference>
<dbReference type="PANTHER" id="PTHR15284:SF0">
    <property type="entry name" value="GH23983P"/>
    <property type="match status" value="1"/>
</dbReference>
<reference evidence="8 9" key="1">
    <citation type="submission" date="2024-05" db="EMBL/GenBank/DDBJ databases">
        <authorList>
            <person name="Wallberg A."/>
        </authorList>
    </citation>
    <scope>NUCLEOTIDE SEQUENCE [LARGE SCALE GENOMIC DNA]</scope>
</reference>
<feature type="compositionally biased region" description="Basic and acidic residues" evidence="6">
    <location>
        <begin position="373"/>
        <end position="382"/>
    </location>
</feature>
<evidence type="ECO:0000313" key="9">
    <source>
        <dbReference type="Proteomes" id="UP001497623"/>
    </source>
</evidence>
<sequence>MEAVMHSNVLQQRIMVAETVKYPVNYPALIPLSPSIACLTGGYSTPGSSPMLHSNYPQSHIMDQKPQDHLMLQQQQQQQQQDSMSSEQGPIGLGANGLVLPNNMDLAGLSKKEMFTQRKQREFIPDAKKDESYWDRRRRNNEAAKRSREKRRFNDMVLEQRVIELAKENHIYKAQLTAIKDKYGIDGEPLINIDTVMQSFPQTEQILACTKRTKFGGSSMMGNGLLNPCSPGSPSTTASSPAALRESLDNHSMDMDLSPNHYYSNAHLSTSHHRDESPNPYELSQPQYPPTSSSSNNFYEQSALNLSARPGSTHTSPSPPTSHMEYSSSDEMLRRSPVGEQGSILPLKLRHKTHLGDKDAAAASLLALHCIKSEPRDSHQDPADDSDDRDSGVGYSSSSSSSSTEYIRPENSSPPSSLMGNSITFSQRVQRERNQEIQEITEYNREQISNHLNGPNTHLRSELERLSSEVATLKYLLVARPRPDSDSDGSR</sequence>
<dbReference type="PROSITE" id="PS50217">
    <property type="entry name" value="BZIP"/>
    <property type="match status" value="1"/>
</dbReference>
<dbReference type="CDD" id="cd14694">
    <property type="entry name" value="bZIP_NFIL3"/>
    <property type="match status" value="1"/>
</dbReference>
<comment type="similarity">
    <text evidence="1">Belongs to the bZIP family. NFIL3 subfamily.</text>
</comment>
<evidence type="ECO:0000256" key="6">
    <source>
        <dbReference type="SAM" id="MobiDB-lite"/>
    </source>
</evidence>
<dbReference type="InterPro" id="IPR047229">
    <property type="entry name" value="NFIL3-like"/>
</dbReference>
<feature type="region of interest" description="Disordered" evidence="6">
    <location>
        <begin position="373"/>
        <end position="421"/>
    </location>
</feature>
<protein>
    <recommendedName>
        <fullName evidence="7">BZIP domain-containing protein</fullName>
    </recommendedName>
</protein>
<feature type="region of interest" description="Disordered" evidence="6">
    <location>
        <begin position="67"/>
        <end position="95"/>
    </location>
</feature>
<dbReference type="Gene3D" id="1.20.5.170">
    <property type="match status" value="1"/>
</dbReference>
<proteinExistence type="inferred from homology"/>
<gene>
    <name evidence="8" type="ORF">MNOR_LOCUS18784</name>
</gene>
<evidence type="ECO:0000256" key="1">
    <source>
        <dbReference type="ARBA" id="ARBA00006079"/>
    </source>
</evidence>
<dbReference type="GO" id="GO:0003700">
    <property type="term" value="F:DNA-binding transcription factor activity"/>
    <property type="evidence" value="ECO:0007669"/>
    <property type="project" value="InterPro"/>
</dbReference>
<keyword evidence="4" id="KW-0804">Transcription</keyword>
<feature type="compositionally biased region" description="Polar residues" evidence="6">
    <location>
        <begin position="296"/>
        <end position="305"/>
    </location>
</feature>
<keyword evidence="3" id="KW-0238">DNA-binding</keyword>
<evidence type="ECO:0000256" key="5">
    <source>
        <dbReference type="ARBA" id="ARBA00023242"/>
    </source>
</evidence>
<dbReference type="EMBL" id="CAXKWB010013619">
    <property type="protein sequence ID" value="CAL4108278.1"/>
    <property type="molecule type" value="Genomic_DNA"/>
</dbReference>
<comment type="caution">
    <text evidence="8">The sequence shown here is derived from an EMBL/GenBank/DDBJ whole genome shotgun (WGS) entry which is preliminary data.</text>
</comment>
<feature type="compositionally biased region" description="Polar residues" evidence="6">
    <location>
        <begin position="410"/>
        <end position="421"/>
    </location>
</feature>
<dbReference type="Pfam" id="PF07716">
    <property type="entry name" value="bZIP_2"/>
    <property type="match status" value="1"/>
</dbReference>
<organism evidence="8 9">
    <name type="scientific">Meganyctiphanes norvegica</name>
    <name type="common">Northern krill</name>
    <name type="synonym">Thysanopoda norvegica</name>
    <dbReference type="NCBI Taxonomy" id="48144"/>
    <lineage>
        <taxon>Eukaryota</taxon>
        <taxon>Metazoa</taxon>
        <taxon>Ecdysozoa</taxon>
        <taxon>Arthropoda</taxon>
        <taxon>Crustacea</taxon>
        <taxon>Multicrustacea</taxon>
        <taxon>Malacostraca</taxon>
        <taxon>Eumalacostraca</taxon>
        <taxon>Eucarida</taxon>
        <taxon>Euphausiacea</taxon>
        <taxon>Euphausiidae</taxon>
        <taxon>Meganyctiphanes</taxon>
    </lineage>
</organism>
<accession>A0AAV2R490</accession>
<dbReference type="AlphaFoldDB" id="A0AAV2R490"/>
<evidence type="ECO:0000313" key="8">
    <source>
        <dbReference type="EMBL" id="CAL4108278.1"/>
    </source>
</evidence>
<feature type="non-terminal residue" evidence="8">
    <location>
        <position position="491"/>
    </location>
</feature>
<keyword evidence="9" id="KW-1185">Reference proteome</keyword>
<evidence type="ECO:0000259" key="7">
    <source>
        <dbReference type="PROSITE" id="PS50217"/>
    </source>
</evidence>
<dbReference type="InterPro" id="IPR046347">
    <property type="entry name" value="bZIP_sf"/>
</dbReference>
<dbReference type="SMART" id="SM00338">
    <property type="entry name" value="BRLZ"/>
    <property type="match status" value="1"/>
</dbReference>
<dbReference type="GO" id="GO:0005634">
    <property type="term" value="C:nucleus"/>
    <property type="evidence" value="ECO:0007669"/>
    <property type="project" value="TreeGrafter"/>
</dbReference>
<dbReference type="PANTHER" id="PTHR15284">
    <property type="entry name" value="NUCLEAR FACTOR INTERLEUKIN-3-REGULATED PROTEIN"/>
    <property type="match status" value="1"/>
</dbReference>
<evidence type="ECO:0000256" key="2">
    <source>
        <dbReference type="ARBA" id="ARBA00023015"/>
    </source>
</evidence>
<evidence type="ECO:0000256" key="3">
    <source>
        <dbReference type="ARBA" id="ARBA00023125"/>
    </source>
</evidence>
<dbReference type="GO" id="GO:0007623">
    <property type="term" value="P:circadian rhythm"/>
    <property type="evidence" value="ECO:0007669"/>
    <property type="project" value="TreeGrafter"/>
</dbReference>
<name>A0AAV2R490_MEGNR</name>
<feature type="domain" description="BZIP" evidence="7">
    <location>
        <begin position="130"/>
        <end position="182"/>
    </location>
</feature>
<keyword evidence="5" id="KW-0539">Nucleus</keyword>
<feature type="region of interest" description="Disordered" evidence="6">
    <location>
        <begin position="251"/>
        <end position="333"/>
    </location>
</feature>
<evidence type="ECO:0000256" key="4">
    <source>
        <dbReference type="ARBA" id="ARBA00023163"/>
    </source>
</evidence>
<keyword evidence="2" id="KW-0805">Transcription regulation</keyword>
<dbReference type="FunFam" id="1.20.5.170:FF:000025">
    <property type="entry name" value="nuclear factor interleukin-3-regulated protein-like"/>
    <property type="match status" value="1"/>
</dbReference>
<dbReference type="SUPFAM" id="SSF57959">
    <property type="entry name" value="Leucine zipper domain"/>
    <property type="match status" value="1"/>
</dbReference>